<keyword evidence="4" id="KW-0686">Riboflavin biosynthesis</keyword>
<keyword evidence="9" id="KW-0342">GTP-binding</keyword>
<keyword evidence="8" id="KW-0862">Zinc</keyword>
<reference evidence="12 13" key="1">
    <citation type="submission" date="2023-08" db="EMBL/GenBank/DDBJ databases">
        <authorList>
            <person name="Park J.-S."/>
        </authorList>
    </citation>
    <scope>NUCLEOTIDE SEQUENCE [LARGE SCALE GENOMIC DNA]</scope>
    <source>
        <strain evidence="12 13">2205SS18-9</strain>
    </source>
</reference>
<dbReference type="NCBIfam" id="NF001591">
    <property type="entry name" value="PRK00393.1"/>
    <property type="match status" value="1"/>
</dbReference>
<dbReference type="InterPro" id="IPR036144">
    <property type="entry name" value="RibA-like_sf"/>
</dbReference>
<evidence type="ECO:0000256" key="5">
    <source>
        <dbReference type="ARBA" id="ARBA00022723"/>
    </source>
</evidence>
<dbReference type="Proteomes" id="UP001231941">
    <property type="component" value="Unassembled WGS sequence"/>
</dbReference>
<evidence type="ECO:0000256" key="7">
    <source>
        <dbReference type="ARBA" id="ARBA00022801"/>
    </source>
</evidence>
<evidence type="ECO:0000256" key="1">
    <source>
        <dbReference type="ARBA" id="ARBA00001947"/>
    </source>
</evidence>
<dbReference type="InterPro" id="IPR032677">
    <property type="entry name" value="GTP_cyclohydro_II"/>
</dbReference>
<comment type="caution">
    <text evidence="12">The sequence shown here is derived from an EMBL/GenBank/DDBJ whole genome shotgun (WGS) entry which is preliminary data.</text>
</comment>
<keyword evidence="13" id="KW-1185">Reference proteome</keyword>
<comment type="catalytic activity">
    <reaction evidence="10">
        <text>GTP + 4 H2O = 2,5-diamino-6-hydroxy-4-(5-phosphoribosylamino)-pyrimidine + formate + 2 phosphate + 3 H(+)</text>
        <dbReference type="Rhea" id="RHEA:23704"/>
        <dbReference type="ChEBI" id="CHEBI:15377"/>
        <dbReference type="ChEBI" id="CHEBI:15378"/>
        <dbReference type="ChEBI" id="CHEBI:15740"/>
        <dbReference type="ChEBI" id="CHEBI:37565"/>
        <dbReference type="ChEBI" id="CHEBI:43474"/>
        <dbReference type="ChEBI" id="CHEBI:58614"/>
        <dbReference type="EC" id="3.5.4.25"/>
    </reaction>
</comment>
<accession>A0ABT9IZP3</accession>
<sequence length="240" mass="27683">MINEVSIELIKDKIQIIEHHEQKICLVGPVQMPITLHESTVFFQWYTWMDVTDLHIKDKRQFIQSLPSLDLANLQQSSVLTFGNFEESEDAWIRMHSICHTGDIFGSKKCDCGFQLQKSIQKIVENQCGALFYIANQEGRGIGLLNKSLTYILQENGYDTLEANTSLGFQEDQRNYEEASIVLNHLRKKSVSLMTNNPLKVNALRLMGVNISKRVSIWGNSSQYNYRYIHTKINKCKHII</sequence>
<name>A0ABT9IZP3_9BACL</name>
<dbReference type="PANTHER" id="PTHR21327">
    <property type="entry name" value="GTP CYCLOHYDROLASE II-RELATED"/>
    <property type="match status" value="1"/>
</dbReference>
<dbReference type="EC" id="3.5.4.25" evidence="3"/>
<evidence type="ECO:0000256" key="4">
    <source>
        <dbReference type="ARBA" id="ARBA00022619"/>
    </source>
</evidence>
<comment type="pathway">
    <text evidence="2">Cofactor biosynthesis; riboflavin biosynthesis; 5-amino-6-(D-ribitylamino)uracil from GTP: step 1/4.</text>
</comment>
<evidence type="ECO:0000256" key="6">
    <source>
        <dbReference type="ARBA" id="ARBA00022741"/>
    </source>
</evidence>
<evidence type="ECO:0000256" key="10">
    <source>
        <dbReference type="ARBA" id="ARBA00049295"/>
    </source>
</evidence>
<proteinExistence type="predicted"/>
<comment type="cofactor">
    <cofactor evidence="1">
        <name>Zn(2+)</name>
        <dbReference type="ChEBI" id="CHEBI:29105"/>
    </cofactor>
</comment>
<dbReference type="SUPFAM" id="SSF142695">
    <property type="entry name" value="RibA-like"/>
    <property type="match status" value="1"/>
</dbReference>
<evidence type="ECO:0000313" key="12">
    <source>
        <dbReference type="EMBL" id="MDP5274849.1"/>
    </source>
</evidence>
<evidence type="ECO:0000313" key="13">
    <source>
        <dbReference type="Proteomes" id="UP001231941"/>
    </source>
</evidence>
<protein>
    <recommendedName>
        <fullName evidence="3">GTP cyclohydrolase II</fullName>
        <ecNumber evidence="3">3.5.4.25</ecNumber>
    </recommendedName>
</protein>
<keyword evidence="6" id="KW-0547">Nucleotide-binding</keyword>
<feature type="domain" description="GTP cyclohydrolase II" evidence="11">
    <location>
        <begin position="75"/>
        <end position="215"/>
    </location>
</feature>
<dbReference type="InterPro" id="IPR000926">
    <property type="entry name" value="RibA"/>
</dbReference>
<dbReference type="EMBL" id="JAVAMP010000004">
    <property type="protein sequence ID" value="MDP5274849.1"/>
    <property type="molecule type" value="Genomic_DNA"/>
</dbReference>
<evidence type="ECO:0000259" key="11">
    <source>
        <dbReference type="Pfam" id="PF00925"/>
    </source>
</evidence>
<evidence type="ECO:0000256" key="3">
    <source>
        <dbReference type="ARBA" id="ARBA00012762"/>
    </source>
</evidence>
<dbReference type="RefSeq" id="WP_305992151.1">
    <property type="nucleotide sequence ID" value="NZ_JAVAMP010000004.1"/>
</dbReference>
<gene>
    <name evidence="12" type="ORF">Q5Y73_12085</name>
</gene>
<evidence type="ECO:0000256" key="2">
    <source>
        <dbReference type="ARBA" id="ARBA00004853"/>
    </source>
</evidence>
<evidence type="ECO:0000256" key="8">
    <source>
        <dbReference type="ARBA" id="ARBA00022833"/>
    </source>
</evidence>
<dbReference type="PANTHER" id="PTHR21327:SF18">
    <property type="entry name" value="3,4-DIHYDROXY-2-BUTANONE 4-PHOSPHATE SYNTHASE"/>
    <property type="match status" value="1"/>
</dbReference>
<dbReference type="CDD" id="cd00641">
    <property type="entry name" value="GTP_cyclohydro2"/>
    <property type="match status" value="1"/>
</dbReference>
<keyword evidence="7" id="KW-0378">Hydrolase</keyword>
<dbReference type="Gene3D" id="3.40.50.10990">
    <property type="entry name" value="GTP cyclohydrolase II"/>
    <property type="match status" value="1"/>
</dbReference>
<evidence type="ECO:0000256" key="9">
    <source>
        <dbReference type="ARBA" id="ARBA00023134"/>
    </source>
</evidence>
<dbReference type="Pfam" id="PF00925">
    <property type="entry name" value="GTP_cyclohydro2"/>
    <property type="match status" value="1"/>
</dbReference>
<keyword evidence="5" id="KW-0479">Metal-binding</keyword>
<organism evidence="12 13">
    <name type="scientific">Chengkuizengella axinellae</name>
    <dbReference type="NCBI Taxonomy" id="3064388"/>
    <lineage>
        <taxon>Bacteria</taxon>
        <taxon>Bacillati</taxon>
        <taxon>Bacillota</taxon>
        <taxon>Bacilli</taxon>
        <taxon>Bacillales</taxon>
        <taxon>Paenibacillaceae</taxon>
        <taxon>Chengkuizengella</taxon>
    </lineage>
</organism>